<comment type="caution">
    <text evidence="14">The sequence shown here is derived from an EMBL/GenBank/DDBJ whole genome shotgun (WGS) entry which is preliminary data.</text>
</comment>
<comment type="subunit">
    <text evidence="7">Homodimer.</text>
</comment>
<organism evidence="14 15">
    <name type="scientific">Ceratocystis fimbriata f. sp. platani</name>
    <dbReference type="NCBI Taxonomy" id="88771"/>
    <lineage>
        <taxon>Eukaryota</taxon>
        <taxon>Fungi</taxon>
        <taxon>Dikarya</taxon>
        <taxon>Ascomycota</taxon>
        <taxon>Pezizomycotina</taxon>
        <taxon>Sordariomycetes</taxon>
        <taxon>Hypocreomycetidae</taxon>
        <taxon>Microascales</taxon>
        <taxon>Ceratocystidaceae</taxon>
        <taxon>Ceratocystis</taxon>
    </lineage>
</organism>
<evidence type="ECO:0000256" key="12">
    <source>
        <dbReference type="ARBA" id="ARBA00023285"/>
    </source>
</evidence>
<dbReference type="PANTHER" id="PTHR11845">
    <property type="entry name" value="5'-DEOXYNUCLEOTIDASE HDDC2"/>
    <property type="match status" value="1"/>
</dbReference>
<keyword evidence="9" id="KW-0479">Metal-binding</keyword>
<dbReference type="EC" id="3.1.3.89" evidence="8"/>
<feature type="domain" description="HD/PDEase" evidence="13">
    <location>
        <begin position="70"/>
        <end position="193"/>
    </location>
</feature>
<keyword evidence="11" id="KW-0460">Magnesium</keyword>
<evidence type="ECO:0000313" key="15">
    <source>
        <dbReference type="Proteomes" id="UP000034841"/>
    </source>
</evidence>
<dbReference type="Proteomes" id="UP000034841">
    <property type="component" value="Unassembled WGS sequence"/>
</dbReference>
<comment type="cofactor">
    <cofactor evidence="2">
        <name>Mn(2+)</name>
        <dbReference type="ChEBI" id="CHEBI:29035"/>
    </cofactor>
</comment>
<dbReference type="EMBL" id="LBBL01000211">
    <property type="protein sequence ID" value="KKF93744.1"/>
    <property type="molecule type" value="Genomic_DNA"/>
</dbReference>
<protein>
    <recommendedName>
        <fullName evidence="8">5'-deoxynucleotidase</fullName>
        <ecNumber evidence="8">3.1.3.89</ecNumber>
    </recommendedName>
</protein>
<dbReference type="Gene3D" id="1.10.3210.10">
    <property type="entry name" value="Hypothetical protein af1432"/>
    <property type="match status" value="1"/>
</dbReference>
<comment type="catalytic activity">
    <reaction evidence="1">
        <text>a 2'-deoxyribonucleoside 5'-phosphate + H2O = a 2'-deoxyribonucleoside + phosphate</text>
        <dbReference type="Rhea" id="RHEA:36167"/>
        <dbReference type="ChEBI" id="CHEBI:15377"/>
        <dbReference type="ChEBI" id="CHEBI:18274"/>
        <dbReference type="ChEBI" id="CHEBI:43474"/>
        <dbReference type="ChEBI" id="CHEBI:65317"/>
        <dbReference type="EC" id="3.1.3.89"/>
    </reaction>
</comment>
<evidence type="ECO:0000256" key="9">
    <source>
        <dbReference type="ARBA" id="ARBA00022723"/>
    </source>
</evidence>
<keyword evidence="15" id="KW-1185">Reference proteome</keyword>
<dbReference type="GO" id="GO:0002953">
    <property type="term" value="F:5'-deoxynucleotidase activity"/>
    <property type="evidence" value="ECO:0007669"/>
    <property type="project" value="UniProtKB-EC"/>
</dbReference>
<evidence type="ECO:0000256" key="4">
    <source>
        <dbReference type="ARBA" id="ARBA00001946"/>
    </source>
</evidence>
<name>A0A0F8DCM5_CERFI</name>
<dbReference type="SMART" id="SM00471">
    <property type="entry name" value="HDc"/>
    <property type="match status" value="1"/>
</dbReference>
<dbReference type="PANTHER" id="PTHR11845:SF13">
    <property type="entry name" value="5'-DEOXYNUCLEOTIDASE HDDC2"/>
    <property type="match status" value="1"/>
</dbReference>
<proteinExistence type="inferred from homology"/>
<evidence type="ECO:0000256" key="3">
    <source>
        <dbReference type="ARBA" id="ARBA00001941"/>
    </source>
</evidence>
<dbReference type="SUPFAM" id="SSF109604">
    <property type="entry name" value="HD-domain/PDEase-like"/>
    <property type="match status" value="1"/>
</dbReference>
<gene>
    <name evidence="14" type="ORF">CFO_g3898</name>
</gene>
<evidence type="ECO:0000256" key="5">
    <source>
        <dbReference type="ARBA" id="ARBA00004074"/>
    </source>
</evidence>
<comment type="cofactor">
    <cofactor evidence="3">
        <name>Co(2+)</name>
        <dbReference type="ChEBI" id="CHEBI:48828"/>
    </cofactor>
</comment>
<evidence type="ECO:0000256" key="2">
    <source>
        <dbReference type="ARBA" id="ARBA00001936"/>
    </source>
</evidence>
<dbReference type="GO" id="GO:0005737">
    <property type="term" value="C:cytoplasm"/>
    <property type="evidence" value="ECO:0007669"/>
    <property type="project" value="TreeGrafter"/>
</dbReference>
<evidence type="ECO:0000256" key="11">
    <source>
        <dbReference type="ARBA" id="ARBA00022842"/>
    </source>
</evidence>
<dbReference type="FunFam" id="1.10.3210.10:FF:000011">
    <property type="entry name" value="HD domain-containing protein 2"/>
    <property type="match status" value="1"/>
</dbReference>
<accession>A0A0F8DCM5</accession>
<dbReference type="Pfam" id="PF13023">
    <property type="entry name" value="HD_3"/>
    <property type="match status" value="1"/>
</dbReference>
<evidence type="ECO:0000256" key="1">
    <source>
        <dbReference type="ARBA" id="ARBA00001638"/>
    </source>
</evidence>
<evidence type="ECO:0000256" key="7">
    <source>
        <dbReference type="ARBA" id="ARBA00011738"/>
    </source>
</evidence>
<dbReference type="AlphaFoldDB" id="A0A0F8DCM5"/>
<sequence>MTVHSHSFAELGVVPTATVQGEWTVQAALEESSTSNKPVEDSESPVPFIHILERLKTTKREGWRRFGITYCESISDHMYRMAIMAMILPASLAARVDQDKCIKMALIHDMAELLVGDITPVDGVPKPEKSRRESQTMDYLTKTLLGRFDGGLAGKQIREIWQEYEDSKTFESIVVHDLDKLELLHQMVDYEKRANGELDLGEFTYVATKVVTPEINDMAAQVLAERKAFWESKGQPSH</sequence>
<evidence type="ECO:0000256" key="6">
    <source>
        <dbReference type="ARBA" id="ARBA00009999"/>
    </source>
</evidence>
<dbReference type="OrthoDB" id="10254258at2759"/>
<dbReference type="GO" id="GO:0046872">
    <property type="term" value="F:metal ion binding"/>
    <property type="evidence" value="ECO:0007669"/>
    <property type="project" value="UniProtKB-KW"/>
</dbReference>
<comment type="cofactor">
    <cofactor evidence="4">
        <name>Mg(2+)</name>
        <dbReference type="ChEBI" id="CHEBI:18420"/>
    </cofactor>
</comment>
<dbReference type="InterPro" id="IPR039356">
    <property type="entry name" value="YfbR/HDDC2"/>
</dbReference>
<keyword evidence="10" id="KW-0378">Hydrolase</keyword>
<reference evidence="14 15" key="1">
    <citation type="submission" date="2015-04" db="EMBL/GenBank/DDBJ databases">
        <title>Genome sequence of Ceratocystis platani, a major pathogen of plane trees.</title>
        <authorList>
            <person name="Belbahri L."/>
        </authorList>
    </citation>
    <scope>NUCLEOTIDE SEQUENCE [LARGE SCALE GENOMIC DNA]</scope>
    <source>
        <strain evidence="14 15">CFO</strain>
    </source>
</reference>
<comment type="similarity">
    <text evidence="6">Belongs to the HDDC2 family.</text>
</comment>
<dbReference type="GO" id="GO:0009159">
    <property type="term" value="P:deoxyribonucleoside monophosphate catabolic process"/>
    <property type="evidence" value="ECO:0007669"/>
    <property type="project" value="UniProtKB-ARBA"/>
</dbReference>
<evidence type="ECO:0000256" key="8">
    <source>
        <dbReference type="ARBA" id="ARBA00012964"/>
    </source>
</evidence>
<evidence type="ECO:0000259" key="13">
    <source>
        <dbReference type="SMART" id="SM00471"/>
    </source>
</evidence>
<dbReference type="InterPro" id="IPR006674">
    <property type="entry name" value="HD_domain"/>
</dbReference>
<comment type="function">
    <text evidence="5">Catalyzes the dephosphorylation of the nucleoside 5'-monophosphates deoxyadenosine monophosphate (dAMP), deoxycytidine monophosphate (dCMP), deoxyguanosine monophosphate (dGMP) and deoxythymidine monophosphate (dTMP).</text>
</comment>
<evidence type="ECO:0000256" key="10">
    <source>
        <dbReference type="ARBA" id="ARBA00022801"/>
    </source>
</evidence>
<evidence type="ECO:0000313" key="14">
    <source>
        <dbReference type="EMBL" id="KKF93744.1"/>
    </source>
</evidence>
<keyword evidence="12" id="KW-0170">Cobalt</keyword>
<dbReference type="InterPro" id="IPR003607">
    <property type="entry name" value="HD/PDEase_dom"/>
</dbReference>